<keyword evidence="3" id="KW-0560">Oxidoreductase</keyword>
<evidence type="ECO:0000313" key="6">
    <source>
        <dbReference type="Proteomes" id="UP000183263"/>
    </source>
</evidence>
<dbReference type="NCBIfam" id="TIGR04037">
    <property type="entry name" value="LLM_duo_CE1759"/>
    <property type="match status" value="1"/>
</dbReference>
<evidence type="ECO:0000259" key="4">
    <source>
        <dbReference type="Pfam" id="PF03358"/>
    </source>
</evidence>
<evidence type="ECO:0000313" key="5">
    <source>
        <dbReference type="EMBL" id="SDH83789.1"/>
    </source>
</evidence>
<dbReference type="RefSeq" id="WP_072736613.1">
    <property type="nucleotide sequence ID" value="NZ_CP048813.1"/>
</dbReference>
<evidence type="ECO:0000256" key="1">
    <source>
        <dbReference type="ARBA" id="ARBA00022630"/>
    </source>
</evidence>
<keyword evidence="6" id="KW-1185">Reference proteome</keyword>
<feature type="domain" description="NADPH-dependent FMN reductase-like" evidence="4">
    <location>
        <begin position="8"/>
        <end position="158"/>
    </location>
</feature>
<dbReference type="AlphaFoldDB" id="A0A1G8FNY0"/>
<sequence length="225" mass="23871">MSNETRLKLVVVNAGTSDPSSSRMLGNAIAEKTRALASSAGEDVEVHVIELRPLAGDIANAIVSGFPGGTLQEAIDLLAGADGLVVTTPVYKAGVSGLFKSFVDVLDNDLLLAVPVALAATAGTSRHALVPDDQMRPLFAYMRALTVPTSVFAAPEDWGKSALSERIERVAGELVALMRARVHRSILDESWNRYQHQFGGNASRAEKNTDDIVLDTDMMRLAAGG</sequence>
<dbReference type="Pfam" id="PF03358">
    <property type="entry name" value="FMN_red"/>
    <property type="match status" value="1"/>
</dbReference>
<dbReference type="Gene3D" id="3.40.50.360">
    <property type="match status" value="1"/>
</dbReference>
<dbReference type="SUPFAM" id="SSF52218">
    <property type="entry name" value="Flavoproteins"/>
    <property type="match status" value="1"/>
</dbReference>
<accession>A0A1G8FNY0</accession>
<dbReference type="OrthoDB" id="1643408at2"/>
<protein>
    <submittedName>
        <fullName evidence="5">FMN reductase</fullName>
    </submittedName>
</protein>
<dbReference type="PANTHER" id="PTHR43408:SF2">
    <property type="entry name" value="FMN REDUCTASE (NADPH)"/>
    <property type="match status" value="1"/>
</dbReference>
<dbReference type="GO" id="GO:0016491">
    <property type="term" value="F:oxidoreductase activity"/>
    <property type="evidence" value="ECO:0007669"/>
    <property type="project" value="UniProtKB-KW"/>
</dbReference>
<dbReference type="InterPro" id="IPR029039">
    <property type="entry name" value="Flavoprotein-like_sf"/>
</dbReference>
<keyword evidence="1" id="KW-0285">Flavoprotein</keyword>
<dbReference type="PANTHER" id="PTHR43408">
    <property type="entry name" value="FMN REDUCTASE (NADPH)"/>
    <property type="match status" value="1"/>
</dbReference>
<evidence type="ECO:0000256" key="2">
    <source>
        <dbReference type="ARBA" id="ARBA00022643"/>
    </source>
</evidence>
<organism evidence="5 6">
    <name type="scientific">Rhodococcus triatomae</name>
    <dbReference type="NCBI Taxonomy" id="300028"/>
    <lineage>
        <taxon>Bacteria</taxon>
        <taxon>Bacillati</taxon>
        <taxon>Actinomycetota</taxon>
        <taxon>Actinomycetes</taxon>
        <taxon>Mycobacteriales</taxon>
        <taxon>Nocardiaceae</taxon>
        <taxon>Rhodococcus</taxon>
    </lineage>
</organism>
<keyword evidence="2" id="KW-0288">FMN</keyword>
<dbReference type="InterPro" id="IPR005025">
    <property type="entry name" value="FMN_Rdtase-like_dom"/>
</dbReference>
<evidence type="ECO:0000256" key="3">
    <source>
        <dbReference type="ARBA" id="ARBA00023002"/>
    </source>
</evidence>
<dbReference type="InterPro" id="IPR051814">
    <property type="entry name" value="NAD(P)H-dep_FMN_reductase"/>
</dbReference>
<dbReference type="EMBL" id="FNDN01000003">
    <property type="protein sequence ID" value="SDH83789.1"/>
    <property type="molecule type" value="Genomic_DNA"/>
</dbReference>
<dbReference type="Proteomes" id="UP000183263">
    <property type="component" value="Unassembled WGS sequence"/>
</dbReference>
<gene>
    <name evidence="5" type="ORF">SAMN05444695_103343</name>
</gene>
<proteinExistence type="predicted"/>
<reference evidence="5 6" key="1">
    <citation type="submission" date="2016-10" db="EMBL/GenBank/DDBJ databases">
        <authorList>
            <person name="de Groot N.N."/>
        </authorList>
    </citation>
    <scope>NUCLEOTIDE SEQUENCE [LARGE SCALE GENOMIC DNA]</scope>
    <source>
        <strain evidence="5 6">DSM 44892</strain>
    </source>
</reference>
<dbReference type="InterPro" id="IPR023932">
    <property type="entry name" value="CE1759_FMN_reduct"/>
</dbReference>
<name>A0A1G8FNY0_9NOCA</name>